<accession>A0A914D4Q1</accession>
<protein>
    <submittedName>
        <fullName evidence="6">Uncharacterized protein</fullName>
    </submittedName>
</protein>
<reference evidence="6" key="1">
    <citation type="submission" date="2022-11" db="UniProtKB">
        <authorList>
            <consortium name="WormBaseParasite"/>
        </authorList>
    </citation>
    <scope>IDENTIFICATION</scope>
</reference>
<dbReference type="InterPro" id="IPR003137">
    <property type="entry name" value="PA_domain"/>
</dbReference>
<keyword evidence="2" id="KW-0472">Membrane</keyword>
<dbReference type="SUPFAM" id="SSF53187">
    <property type="entry name" value="Zn-dependent exopeptidases"/>
    <property type="match status" value="1"/>
</dbReference>
<dbReference type="InterPro" id="IPR046450">
    <property type="entry name" value="PA_dom_sf"/>
</dbReference>
<evidence type="ECO:0000313" key="5">
    <source>
        <dbReference type="Proteomes" id="UP000887540"/>
    </source>
</evidence>
<dbReference type="InterPro" id="IPR039373">
    <property type="entry name" value="Peptidase_M28B"/>
</dbReference>
<dbReference type="FunFam" id="3.40.630.10:FF:000101">
    <property type="entry name" value="N-acetylated alpha-linked acidic dipeptidase like 1"/>
    <property type="match status" value="1"/>
</dbReference>
<dbReference type="Gene3D" id="3.50.30.30">
    <property type="match status" value="1"/>
</dbReference>
<dbReference type="Pfam" id="PF04389">
    <property type="entry name" value="Peptidase_M28"/>
    <property type="match status" value="1"/>
</dbReference>
<dbReference type="AlphaFoldDB" id="A0A914D4Q1"/>
<dbReference type="PANTHER" id="PTHR10404">
    <property type="entry name" value="N-ACETYLATED-ALPHA-LINKED ACIDIC DIPEPTIDASE"/>
    <property type="match status" value="1"/>
</dbReference>
<feature type="domain" description="Peptidase M28" evidence="4">
    <location>
        <begin position="359"/>
        <end position="548"/>
    </location>
</feature>
<dbReference type="Pfam" id="PF02225">
    <property type="entry name" value="PA"/>
    <property type="match status" value="1"/>
</dbReference>
<dbReference type="FunFam" id="3.50.30.30:FF:000033">
    <property type="entry name" value="Glutamate carboxypeptidase 2 homolog"/>
    <property type="match status" value="1"/>
</dbReference>
<dbReference type="InterPro" id="IPR007484">
    <property type="entry name" value="Peptidase_M28"/>
</dbReference>
<dbReference type="WBParaSite" id="ACRNAN_scaffold189.g21209.t1">
    <property type="protein sequence ID" value="ACRNAN_scaffold189.g21209.t1"/>
    <property type="gene ID" value="ACRNAN_scaffold189.g21209"/>
</dbReference>
<evidence type="ECO:0000313" key="6">
    <source>
        <dbReference type="WBParaSite" id="ACRNAN_scaffold189.g21209.t1"/>
    </source>
</evidence>
<dbReference type="SUPFAM" id="SSF52025">
    <property type="entry name" value="PA domain"/>
    <property type="match status" value="1"/>
</dbReference>
<keyword evidence="2" id="KW-0812">Transmembrane</keyword>
<dbReference type="GO" id="GO:0004180">
    <property type="term" value="F:carboxypeptidase activity"/>
    <property type="evidence" value="ECO:0007669"/>
    <property type="project" value="TreeGrafter"/>
</dbReference>
<keyword evidence="2" id="KW-1133">Transmembrane helix</keyword>
<keyword evidence="5" id="KW-1185">Reference proteome</keyword>
<feature type="transmembrane region" description="Helical" evidence="2">
    <location>
        <begin position="20"/>
        <end position="39"/>
    </location>
</feature>
<organism evidence="5 6">
    <name type="scientific">Acrobeloides nanus</name>
    <dbReference type="NCBI Taxonomy" id="290746"/>
    <lineage>
        <taxon>Eukaryota</taxon>
        <taxon>Metazoa</taxon>
        <taxon>Ecdysozoa</taxon>
        <taxon>Nematoda</taxon>
        <taxon>Chromadorea</taxon>
        <taxon>Rhabditida</taxon>
        <taxon>Tylenchina</taxon>
        <taxon>Cephalobomorpha</taxon>
        <taxon>Cephaloboidea</taxon>
        <taxon>Cephalobidae</taxon>
        <taxon>Acrobeloides</taxon>
    </lineage>
</organism>
<sequence>MISLSAKGSLFDHVMLKATVVIVVGILCIILVTHIGSYHKNYTAVPPKPLSVNAIYERFSEHLIDSVNGDNIASNLRIITKEPHVAGTQANDRVAEKIAKLWKDAGLQDVHFIKYEVLLSYPDYNNPNHVTIFDAQGRQLFKTSGVSPVIIQEEQGAPGAGTQWVAYSANDTAEGDVVYCHHGRVEDFKKLQKLGVSLEGKIALIRYSHGFRGDKVRFAQQYGAIGAILYSDPAEVARDGISQSKIYPSTDWMPEHGVQRGSLMRGDGDPLSPIYPSKPDLYPRRTIEDAKKLAILPSIPVLPISYSDAYEILKRMKGNIVPQEWQGGINVTYKLGPGLTSGKVRIDVNAKLDKREIKNIVGYIHGTEDPDQYVILGNHYDAWVYGSLDPNSGTATLAEVARAMVQTINETNWRPARTIMFCNWDGEEHGIIGSTEFTEEFLNILTNRAVIYLNVDTISANQSFYASTMPTLYHIAVESAKKIPNPMKSERERGRMTVYDTWVKNFPGKLSSHPEFPDLSAPGGGSDHVPFATLLGVPIITFSYKNATWAESYPLYHSLYETPFMNEHIFDTNHMAVHRSIGQFWAEVARAFADSPALPLNVSMYAQTLLEVYVSDLKKTLDSLKNRFPQVKDGRAQVTHLIRNCQEFAKQAKAIDNKVKEISKKLSTDYLDYRRIKSINDRLVAVDRYFSTSYIFK</sequence>
<dbReference type="Gene3D" id="3.40.630.10">
    <property type="entry name" value="Zn peptidases"/>
    <property type="match status" value="1"/>
</dbReference>
<dbReference type="PANTHER" id="PTHR10404:SF77">
    <property type="entry name" value="GLUTAMATE CARBOXYPEPTIDASE 2 HOMOLOG"/>
    <property type="match status" value="1"/>
</dbReference>
<comment type="similarity">
    <text evidence="1">Belongs to the peptidase M28 family. M28B subfamily.</text>
</comment>
<proteinExistence type="inferred from homology"/>
<dbReference type="CDD" id="cd02121">
    <property type="entry name" value="PA_GCPII_like"/>
    <property type="match status" value="1"/>
</dbReference>
<feature type="domain" description="PA" evidence="3">
    <location>
        <begin position="174"/>
        <end position="262"/>
    </location>
</feature>
<evidence type="ECO:0000256" key="2">
    <source>
        <dbReference type="SAM" id="Phobius"/>
    </source>
</evidence>
<dbReference type="Gene3D" id="1.20.930.40">
    <property type="entry name" value="Transferrin receptor-like, dimerisation domain"/>
    <property type="match status" value="1"/>
</dbReference>
<name>A0A914D4Q1_9BILA</name>
<dbReference type="InterPro" id="IPR036757">
    <property type="entry name" value="TFR-like_dimer_dom_sf"/>
</dbReference>
<dbReference type="Proteomes" id="UP000887540">
    <property type="component" value="Unplaced"/>
</dbReference>
<evidence type="ECO:0000256" key="1">
    <source>
        <dbReference type="ARBA" id="ARBA00005634"/>
    </source>
</evidence>
<evidence type="ECO:0000259" key="4">
    <source>
        <dbReference type="Pfam" id="PF04389"/>
    </source>
</evidence>
<evidence type="ECO:0000259" key="3">
    <source>
        <dbReference type="Pfam" id="PF02225"/>
    </source>
</evidence>
<dbReference type="SUPFAM" id="SSF47672">
    <property type="entry name" value="Transferrin receptor-like dimerisation domain"/>
    <property type="match status" value="1"/>
</dbReference>